<dbReference type="SMART" id="SM00220">
    <property type="entry name" value="S_TKc"/>
    <property type="match status" value="1"/>
</dbReference>
<dbReference type="InterPro" id="IPR055164">
    <property type="entry name" value="EDR1/CTR1/ARMC3-like_pept-like"/>
</dbReference>
<feature type="region of interest" description="Disordered" evidence="11">
    <location>
        <begin position="1"/>
        <end position="53"/>
    </location>
</feature>
<dbReference type="PANTHER" id="PTHR23257">
    <property type="entry name" value="SERINE-THREONINE PROTEIN KINASE"/>
    <property type="match status" value="1"/>
</dbReference>
<keyword evidence="14" id="KW-1185">Reference proteome</keyword>
<proteinExistence type="inferred from homology"/>
<dbReference type="PANTHER" id="PTHR23257:SF906">
    <property type="entry name" value="(RICE GENOME ANNOTATION PROJECT) MAP3K DELTA-1 PROTEIN KINASE"/>
    <property type="match status" value="1"/>
</dbReference>
<reference evidence="13 14" key="1">
    <citation type="journal article" date="2023" name="Mol. Ecol. Resour.">
        <title>Chromosome-level genome assembly of a triploid poplar Populus alba 'Berolinensis'.</title>
        <authorList>
            <person name="Chen S."/>
            <person name="Yu Y."/>
            <person name="Wang X."/>
            <person name="Wang S."/>
            <person name="Zhang T."/>
            <person name="Zhou Y."/>
            <person name="He R."/>
            <person name="Meng N."/>
            <person name="Wang Y."/>
            <person name="Liu W."/>
            <person name="Liu Z."/>
            <person name="Liu J."/>
            <person name="Guo Q."/>
            <person name="Huang H."/>
            <person name="Sederoff R.R."/>
            <person name="Wang G."/>
            <person name="Qu G."/>
            <person name="Chen S."/>
        </authorList>
    </citation>
    <scope>NUCLEOTIDE SEQUENCE [LARGE SCALE GENOMIC DNA]</scope>
    <source>
        <strain evidence="13">SC-2020</strain>
    </source>
</reference>
<dbReference type="Pfam" id="PF07714">
    <property type="entry name" value="PK_Tyr_Ser-Thr"/>
    <property type="match status" value="1"/>
</dbReference>
<keyword evidence="3" id="KW-0723">Serine/threonine-protein kinase</keyword>
<comment type="catalytic activity">
    <reaction evidence="8">
        <text>L-threonyl-[protein] + ATP = O-phospho-L-threonyl-[protein] + ADP + H(+)</text>
        <dbReference type="Rhea" id="RHEA:46608"/>
        <dbReference type="Rhea" id="RHEA-COMP:11060"/>
        <dbReference type="Rhea" id="RHEA-COMP:11605"/>
        <dbReference type="ChEBI" id="CHEBI:15378"/>
        <dbReference type="ChEBI" id="CHEBI:30013"/>
        <dbReference type="ChEBI" id="CHEBI:30616"/>
        <dbReference type="ChEBI" id="CHEBI:61977"/>
        <dbReference type="ChEBI" id="CHEBI:456216"/>
        <dbReference type="EC" id="2.7.11.1"/>
    </reaction>
</comment>
<dbReference type="EC" id="2.7.11.1" evidence="2"/>
<keyword evidence="6 13" id="KW-0418">Kinase</keyword>
<keyword evidence="4" id="KW-0808">Transferase</keyword>
<comment type="caution">
    <text evidence="13">The sequence shown here is derived from an EMBL/GenBank/DDBJ whole genome shotgun (WGS) entry which is preliminary data.</text>
</comment>
<sequence>MSKMKHLLRKLHIGDHQNRFGGETRPVSSSNTSPSTTPSPSNERIEPVESPAVDRTAVEAISSSDSSGIDFNLLEEEFQVQLALAISASDPASTLDTESAQIDAAKRISLRSCPVVPVTDTDSLAESLSLRYWSYSVVSYNEKVMDGFYDVCGLTSNSVVQENMPLLVDLQATSISENVDYEVIMVNRYVDAELQDLEKRAYIMSLESRVSDGLIQKIADVVVDRMGGPVSDAGEMSSRWKRRSKELQNTLNSIILPLGCLDVGLSRHRALLFKVIADRINLPCMLVKGSYYTGTDDGAVNLIKMDDGSEYIIDLMGAPGTLIPPEVPSSHLPTAGFDISGFTSLTENPKDSTALMGEGSGVPAISPNLDRIPHVGSSTSGEGLYVSIKTNENDLNLVEKNQIEKFEYDFGKLRLSGSEKPSSAQKIKVKNVSKYVISAAKNPEFAQKLHAVLLESGASPPPDLFSDMNLGESKLLEKAHPENRVNLGDQLLCCLDDMLTGHEQTLMSLTREGMLNNIRCDYEQEQFAEGSADEPRKLNVNISNSDLSFPSDVTSEGFVLLNNRTNEKLQIDTSGIDMVSIHASGMAGSAMHENPLHESFLFSGLEPCQLRPEHALVSSDNQCFQEKTGRFFNMETGKESDLKLMETANSGLHTSNDYSERINPMLGEVAEWEIPWEDLEIGERIGIGSYGEVYHGDWNGTEVAVKKFLDQGFSGDALVQFKCEAEIMLRLRHPNVVLFMGAVTRPPHLSILTEFLPRGSLYRLLHRPNSQIDEKRRMQMALDVAKGMNYLHTSHPTIVHRDLKSPNLLVNKNWLVKVCDFGLSRIKHHTFLSSKSTAGTPEWMAPEVLRNEPANEK</sequence>
<evidence type="ECO:0000256" key="11">
    <source>
        <dbReference type="SAM" id="MobiDB-lite"/>
    </source>
</evidence>
<comment type="catalytic activity">
    <reaction evidence="9">
        <text>L-seryl-[protein] + ATP = O-phospho-L-seryl-[protein] + ADP + H(+)</text>
        <dbReference type="Rhea" id="RHEA:17989"/>
        <dbReference type="Rhea" id="RHEA-COMP:9863"/>
        <dbReference type="Rhea" id="RHEA-COMP:11604"/>
        <dbReference type="ChEBI" id="CHEBI:15378"/>
        <dbReference type="ChEBI" id="CHEBI:29999"/>
        <dbReference type="ChEBI" id="CHEBI:30616"/>
        <dbReference type="ChEBI" id="CHEBI:83421"/>
        <dbReference type="ChEBI" id="CHEBI:456216"/>
        <dbReference type="EC" id="2.7.11.1"/>
    </reaction>
</comment>
<evidence type="ECO:0000256" key="7">
    <source>
        <dbReference type="ARBA" id="ARBA00022840"/>
    </source>
</evidence>
<feature type="compositionally biased region" description="Low complexity" evidence="11">
    <location>
        <begin position="28"/>
        <end position="42"/>
    </location>
</feature>
<dbReference type="InterPro" id="IPR000719">
    <property type="entry name" value="Prot_kinase_dom"/>
</dbReference>
<evidence type="ECO:0000256" key="2">
    <source>
        <dbReference type="ARBA" id="ARBA00012513"/>
    </source>
</evidence>
<dbReference type="Proteomes" id="UP001164929">
    <property type="component" value="Chromosome 18"/>
</dbReference>
<evidence type="ECO:0000256" key="4">
    <source>
        <dbReference type="ARBA" id="ARBA00022679"/>
    </source>
</evidence>
<dbReference type="CDD" id="cd13999">
    <property type="entry name" value="STKc_MAP3K-like"/>
    <property type="match status" value="1"/>
</dbReference>
<dbReference type="InterPro" id="IPR017441">
    <property type="entry name" value="Protein_kinase_ATP_BS"/>
</dbReference>
<evidence type="ECO:0000313" key="14">
    <source>
        <dbReference type="Proteomes" id="UP001164929"/>
    </source>
</evidence>
<organism evidence="13 14">
    <name type="scientific">Populus alba x Populus x berolinensis</name>
    <dbReference type="NCBI Taxonomy" id="444605"/>
    <lineage>
        <taxon>Eukaryota</taxon>
        <taxon>Viridiplantae</taxon>
        <taxon>Streptophyta</taxon>
        <taxon>Embryophyta</taxon>
        <taxon>Tracheophyta</taxon>
        <taxon>Spermatophyta</taxon>
        <taxon>Magnoliopsida</taxon>
        <taxon>eudicotyledons</taxon>
        <taxon>Gunneridae</taxon>
        <taxon>Pentapetalae</taxon>
        <taxon>rosids</taxon>
        <taxon>fabids</taxon>
        <taxon>Malpighiales</taxon>
        <taxon>Salicaceae</taxon>
        <taxon>Saliceae</taxon>
        <taxon>Populus</taxon>
    </lineage>
</organism>
<dbReference type="PROSITE" id="PS00108">
    <property type="entry name" value="PROTEIN_KINASE_ST"/>
    <property type="match status" value="1"/>
</dbReference>
<dbReference type="InterPro" id="IPR008271">
    <property type="entry name" value="Ser/Thr_kinase_AS"/>
</dbReference>
<feature type="binding site" evidence="10">
    <location>
        <position position="707"/>
    </location>
    <ligand>
        <name>ATP</name>
        <dbReference type="ChEBI" id="CHEBI:30616"/>
    </ligand>
</feature>
<protein>
    <recommendedName>
        <fullName evidence="2">non-specific serine/threonine protein kinase</fullName>
        <ecNumber evidence="2">2.7.11.1</ecNumber>
    </recommendedName>
</protein>
<evidence type="ECO:0000256" key="3">
    <source>
        <dbReference type="ARBA" id="ARBA00022527"/>
    </source>
</evidence>
<evidence type="ECO:0000313" key="13">
    <source>
        <dbReference type="EMBL" id="KAJ6957509.1"/>
    </source>
</evidence>
<evidence type="ECO:0000256" key="8">
    <source>
        <dbReference type="ARBA" id="ARBA00047899"/>
    </source>
</evidence>
<dbReference type="Pfam" id="PF14381">
    <property type="entry name" value="EDR1_CTR1_ARMC3_pept"/>
    <property type="match status" value="1"/>
</dbReference>
<dbReference type="PROSITE" id="PS50011">
    <property type="entry name" value="PROTEIN_KINASE_DOM"/>
    <property type="match status" value="1"/>
</dbReference>
<dbReference type="Gene3D" id="1.10.510.10">
    <property type="entry name" value="Transferase(Phosphotransferase) domain 1"/>
    <property type="match status" value="1"/>
</dbReference>
<dbReference type="Gene3D" id="3.30.200.20">
    <property type="entry name" value="Phosphorylase Kinase, domain 1"/>
    <property type="match status" value="1"/>
</dbReference>
<dbReference type="GO" id="GO:0004674">
    <property type="term" value="F:protein serine/threonine kinase activity"/>
    <property type="evidence" value="ECO:0007669"/>
    <property type="project" value="UniProtKB-KW"/>
</dbReference>
<accession>A0AAD6LBX7</accession>
<dbReference type="FunFam" id="3.30.200.20:FF:000060">
    <property type="entry name" value="Serine/threonine-protein kinase isoform 1"/>
    <property type="match status" value="1"/>
</dbReference>
<feature type="domain" description="Protein kinase" evidence="12">
    <location>
        <begin position="679"/>
        <end position="857"/>
    </location>
</feature>
<name>A0AAD6LBX7_9ROSI</name>
<keyword evidence="5 10" id="KW-0547">Nucleotide-binding</keyword>
<gene>
    <name evidence="13" type="ORF">NC653_039463</name>
</gene>
<dbReference type="InterPro" id="IPR050167">
    <property type="entry name" value="Ser_Thr_protein_kinase"/>
</dbReference>
<dbReference type="GO" id="GO:0005737">
    <property type="term" value="C:cytoplasm"/>
    <property type="evidence" value="ECO:0007669"/>
    <property type="project" value="TreeGrafter"/>
</dbReference>
<dbReference type="PROSITE" id="PS00107">
    <property type="entry name" value="PROTEIN_KINASE_ATP"/>
    <property type="match status" value="1"/>
</dbReference>
<feature type="compositionally biased region" description="Basic residues" evidence="11">
    <location>
        <begin position="1"/>
        <end position="11"/>
    </location>
</feature>
<evidence type="ECO:0000256" key="5">
    <source>
        <dbReference type="ARBA" id="ARBA00022741"/>
    </source>
</evidence>
<keyword evidence="7 10" id="KW-0067">ATP-binding</keyword>
<dbReference type="EMBL" id="JAQIZT010000018">
    <property type="protein sequence ID" value="KAJ6957509.1"/>
    <property type="molecule type" value="Genomic_DNA"/>
</dbReference>
<evidence type="ECO:0000256" key="10">
    <source>
        <dbReference type="PROSITE-ProRule" id="PRU10141"/>
    </source>
</evidence>
<evidence type="ECO:0000256" key="9">
    <source>
        <dbReference type="ARBA" id="ARBA00048679"/>
    </source>
</evidence>
<dbReference type="GO" id="GO:0005524">
    <property type="term" value="F:ATP binding"/>
    <property type="evidence" value="ECO:0007669"/>
    <property type="project" value="UniProtKB-UniRule"/>
</dbReference>
<dbReference type="GO" id="GO:0007165">
    <property type="term" value="P:signal transduction"/>
    <property type="evidence" value="ECO:0007669"/>
    <property type="project" value="TreeGrafter"/>
</dbReference>
<dbReference type="AlphaFoldDB" id="A0AAD6LBX7"/>
<evidence type="ECO:0000256" key="1">
    <source>
        <dbReference type="ARBA" id="ARBA00010507"/>
    </source>
</evidence>
<evidence type="ECO:0000256" key="6">
    <source>
        <dbReference type="ARBA" id="ARBA00022777"/>
    </source>
</evidence>
<dbReference type="InterPro" id="IPR011009">
    <property type="entry name" value="Kinase-like_dom_sf"/>
</dbReference>
<comment type="similarity">
    <text evidence="1">Belongs to the protein kinase superfamily. TKL Ser/Thr protein kinase family. RAF subfamily.</text>
</comment>
<dbReference type="InterPro" id="IPR001245">
    <property type="entry name" value="Ser-Thr/Tyr_kinase_cat_dom"/>
</dbReference>
<dbReference type="SUPFAM" id="SSF56112">
    <property type="entry name" value="Protein kinase-like (PK-like)"/>
    <property type="match status" value="1"/>
</dbReference>
<evidence type="ECO:0000259" key="12">
    <source>
        <dbReference type="PROSITE" id="PS50011"/>
    </source>
</evidence>